<dbReference type="PANTHER" id="PTHR44591">
    <property type="entry name" value="STRESS RESPONSE REGULATOR PROTEIN 1"/>
    <property type="match status" value="1"/>
</dbReference>
<evidence type="ECO:0000313" key="4">
    <source>
        <dbReference type="EMBL" id="MBL3674873.1"/>
    </source>
</evidence>
<evidence type="ECO:0000256" key="2">
    <source>
        <dbReference type="PROSITE-ProRule" id="PRU00169"/>
    </source>
</evidence>
<reference evidence="4 5" key="1">
    <citation type="submission" date="2021-01" db="EMBL/GenBank/DDBJ databases">
        <title>011410 draft genome.</title>
        <authorList>
            <person name="Lang L."/>
        </authorList>
    </citation>
    <scope>NUCLEOTIDE SEQUENCE [LARGE SCALE GENOMIC DNA]</scope>
    <source>
        <strain evidence="4 5">KCTC 42845</strain>
    </source>
</reference>
<proteinExistence type="predicted"/>
<dbReference type="SMART" id="SM00448">
    <property type="entry name" value="REC"/>
    <property type="match status" value="1"/>
</dbReference>
<dbReference type="Gene3D" id="3.40.50.2300">
    <property type="match status" value="1"/>
</dbReference>
<comment type="caution">
    <text evidence="4">The sequence shown here is derived from an EMBL/GenBank/DDBJ whole genome shotgun (WGS) entry which is preliminary data.</text>
</comment>
<name>A0ABS1S823_9RHOB</name>
<protein>
    <submittedName>
        <fullName evidence="4">Response regulator</fullName>
    </submittedName>
</protein>
<keyword evidence="5" id="KW-1185">Reference proteome</keyword>
<evidence type="ECO:0000256" key="1">
    <source>
        <dbReference type="ARBA" id="ARBA00022553"/>
    </source>
</evidence>
<feature type="domain" description="Response regulatory" evidence="3">
    <location>
        <begin position="7"/>
        <end position="122"/>
    </location>
</feature>
<feature type="modified residue" description="4-aspartylphosphate" evidence="2">
    <location>
        <position position="58"/>
    </location>
</feature>
<dbReference type="RefSeq" id="WP_191311503.1">
    <property type="nucleotide sequence ID" value="NZ_BNCL01000014.1"/>
</dbReference>
<sequence length="136" mass="14804">MDRHSPYALVADDDALIRMDACEILKEAGFRCHDAATAEQAVELLGRFGQNIQLLFTDVSMPPGTMTGFELARRCAQNWPHIGILVASAGPPRGPGDMPDGALFISKPFTPDVVREHLLKILPEGQRPEPLENGAD</sequence>
<dbReference type="EMBL" id="JAESHT010000014">
    <property type="protein sequence ID" value="MBL3674873.1"/>
    <property type="molecule type" value="Genomic_DNA"/>
</dbReference>
<dbReference type="InterPro" id="IPR001789">
    <property type="entry name" value="Sig_transdc_resp-reg_receiver"/>
</dbReference>
<dbReference type="InterPro" id="IPR050595">
    <property type="entry name" value="Bact_response_regulator"/>
</dbReference>
<accession>A0ABS1S823</accession>
<gene>
    <name evidence="4" type="ORF">JL111_15435</name>
</gene>
<dbReference type="PROSITE" id="PS50110">
    <property type="entry name" value="RESPONSE_REGULATORY"/>
    <property type="match status" value="1"/>
</dbReference>
<dbReference type="PANTHER" id="PTHR44591:SF3">
    <property type="entry name" value="RESPONSE REGULATORY DOMAIN-CONTAINING PROTEIN"/>
    <property type="match status" value="1"/>
</dbReference>
<dbReference type="Proteomes" id="UP000644749">
    <property type="component" value="Unassembled WGS sequence"/>
</dbReference>
<dbReference type="Pfam" id="PF00072">
    <property type="entry name" value="Response_reg"/>
    <property type="match status" value="1"/>
</dbReference>
<keyword evidence="1 2" id="KW-0597">Phosphoprotein</keyword>
<organism evidence="4 5">
    <name type="scientific">Paracoccus aerius</name>
    <dbReference type="NCBI Taxonomy" id="1915382"/>
    <lineage>
        <taxon>Bacteria</taxon>
        <taxon>Pseudomonadati</taxon>
        <taxon>Pseudomonadota</taxon>
        <taxon>Alphaproteobacteria</taxon>
        <taxon>Rhodobacterales</taxon>
        <taxon>Paracoccaceae</taxon>
        <taxon>Paracoccus</taxon>
    </lineage>
</organism>
<evidence type="ECO:0000259" key="3">
    <source>
        <dbReference type="PROSITE" id="PS50110"/>
    </source>
</evidence>
<dbReference type="SUPFAM" id="SSF52172">
    <property type="entry name" value="CheY-like"/>
    <property type="match status" value="1"/>
</dbReference>
<evidence type="ECO:0000313" key="5">
    <source>
        <dbReference type="Proteomes" id="UP000644749"/>
    </source>
</evidence>
<dbReference type="InterPro" id="IPR011006">
    <property type="entry name" value="CheY-like_superfamily"/>
</dbReference>